<evidence type="ECO:0000256" key="1">
    <source>
        <dbReference type="SAM" id="Phobius"/>
    </source>
</evidence>
<organism evidence="2 3">
    <name type="scientific">Roseisolibacter agri</name>
    <dbReference type="NCBI Taxonomy" id="2014610"/>
    <lineage>
        <taxon>Bacteria</taxon>
        <taxon>Pseudomonadati</taxon>
        <taxon>Gemmatimonadota</taxon>
        <taxon>Gemmatimonadia</taxon>
        <taxon>Gemmatimonadales</taxon>
        <taxon>Gemmatimonadaceae</taxon>
        <taxon>Roseisolibacter</taxon>
    </lineage>
</organism>
<reference evidence="2" key="1">
    <citation type="submission" date="2022-08" db="EMBL/GenBank/DDBJ databases">
        <title>Draft genome sequencing of Roseisolibacter agri AW1220.</title>
        <authorList>
            <person name="Tobiishi Y."/>
            <person name="Tonouchi A."/>
        </authorList>
    </citation>
    <scope>NUCLEOTIDE SEQUENCE</scope>
    <source>
        <strain evidence="2">AW1220</strain>
    </source>
</reference>
<comment type="caution">
    <text evidence="2">The sequence shown here is derived from an EMBL/GenBank/DDBJ whole genome shotgun (WGS) entry which is preliminary data.</text>
</comment>
<keyword evidence="3" id="KW-1185">Reference proteome</keyword>
<dbReference type="AlphaFoldDB" id="A0AA37QH20"/>
<dbReference type="RefSeq" id="WP_284351129.1">
    <property type="nucleotide sequence ID" value="NZ_BRXS01000005.1"/>
</dbReference>
<keyword evidence="1" id="KW-0472">Membrane</keyword>
<gene>
    <name evidence="2" type="ORF">rosag_31860</name>
</gene>
<evidence type="ECO:0000313" key="3">
    <source>
        <dbReference type="Proteomes" id="UP001161325"/>
    </source>
</evidence>
<feature type="transmembrane region" description="Helical" evidence="1">
    <location>
        <begin position="49"/>
        <end position="75"/>
    </location>
</feature>
<proteinExistence type="predicted"/>
<protein>
    <recommendedName>
        <fullName evidence="4">Phage holin family protein</fullName>
    </recommendedName>
</protein>
<dbReference type="EMBL" id="BRXS01000005">
    <property type="protein sequence ID" value="GLC26673.1"/>
    <property type="molecule type" value="Genomic_DNA"/>
</dbReference>
<sequence length="139" mass="14641">MSADGRSSTGSEGRGLSSLLRDLAEGSGELMRQELRLARVEARDLARGLGVGTVEVAVGAVLALLGGLALLSGLILLAGDQWLRDRYWLAALLVTAVAGVVGAVFARRGLALLSPHALAPDQTVATLKEDKEWLRQLRT</sequence>
<dbReference type="InterPro" id="IPR009937">
    <property type="entry name" value="Phage_holin_3_6"/>
</dbReference>
<evidence type="ECO:0008006" key="4">
    <source>
        <dbReference type="Google" id="ProtNLM"/>
    </source>
</evidence>
<dbReference type="Pfam" id="PF07332">
    <property type="entry name" value="Phage_holin_3_6"/>
    <property type="match status" value="1"/>
</dbReference>
<feature type="transmembrane region" description="Helical" evidence="1">
    <location>
        <begin position="87"/>
        <end position="106"/>
    </location>
</feature>
<keyword evidence="1" id="KW-1133">Transmembrane helix</keyword>
<dbReference type="Proteomes" id="UP001161325">
    <property type="component" value="Unassembled WGS sequence"/>
</dbReference>
<accession>A0AA37QH20</accession>
<evidence type="ECO:0000313" key="2">
    <source>
        <dbReference type="EMBL" id="GLC26673.1"/>
    </source>
</evidence>
<name>A0AA37QH20_9BACT</name>
<keyword evidence="1" id="KW-0812">Transmembrane</keyword>